<dbReference type="PATRIC" id="fig|883078.3.peg.1669"/>
<protein>
    <submittedName>
        <fullName evidence="1">Uncharacterized protein</fullName>
    </submittedName>
</protein>
<name>K8PJF8_9BRAD</name>
<dbReference type="HOGENOM" id="CLU_176767_0_0_5"/>
<keyword evidence="2" id="KW-1185">Reference proteome</keyword>
<organism evidence="1 2">
    <name type="scientific">Afipia broomeae ATCC 49717</name>
    <dbReference type="NCBI Taxonomy" id="883078"/>
    <lineage>
        <taxon>Bacteria</taxon>
        <taxon>Pseudomonadati</taxon>
        <taxon>Pseudomonadota</taxon>
        <taxon>Alphaproteobacteria</taxon>
        <taxon>Hyphomicrobiales</taxon>
        <taxon>Nitrobacteraceae</taxon>
        <taxon>Afipia</taxon>
    </lineage>
</organism>
<gene>
    <name evidence="1" type="ORF">HMPREF9695_01631</name>
</gene>
<evidence type="ECO:0000313" key="2">
    <source>
        <dbReference type="Proteomes" id="UP000001096"/>
    </source>
</evidence>
<sequence length="107" mass="12082">MLENVPLRDAKPAVIVCPECRRHLMEVMDVRWAMTKLEFTYACTGCGHQTLRAISGDTPVFVSRASTHLRSLEIFNFNPYAGKTQRPHATETAISAHVVREQRAGER</sequence>
<evidence type="ECO:0000313" key="1">
    <source>
        <dbReference type="EMBL" id="EKS39670.1"/>
    </source>
</evidence>
<dbReference type="AlphaFoldDB" id="K8PJF8"/>
<dbReference type="EMBL" id="AGWX01000002">
    <property type="protein sequence ID" value="EKS39670.1"/>
    <property type="molecule type" value="Genomic_DNA"/>
</dbReference>
<dbReference type="Proteomes" id="UP000001096">
    <property type="component" value="Unassembled WGS sequence"/>
</dbReference>
<comment type="caution">
    <text evidence="1">The sequence shown here is derived from an EMBL/GenBank/DDBJ whole genome shotgun (WGS) entry which is preliminary data.</text>
</comment>
<reference evidence="1 2" key="1">
    <citation type="submission" date="2012-04" db="EMBL/GenBank/DDBJ databases">
        <title>The Genome Sequence of Afipia broomeae ATCC 49717.</title>
        <authorList>
            <consortium name="The Broad Institute Genome Sequencing Platform"/>
            <person name="Earl A."/>
            <person name="Ward D."/>
            <person name="Feldgarden M."/>
            <person name="Gevers D."/>
            <person name="Huys G."/>
            <person name="Walker B."/>
            <person name="Young S.K."/>
            <person name="Zeng Q."/>
            <person name="Gargeya S."/>
            <person name="Fitzgerald M."/>
            <person name="Haas B."/>
            <person name="Abouelleil A."/>
            <person name="Alvarado L."/>
            <person name="Arachchi H.M."/>
            <person name="Berlin A."/>
            <person name="Chapman S.B."/>
            <person name="Goldberg J."/>
            <person name="Griggs A."/>
            <person name="Gujja S."/>
            <person name="Hansen M."/>
            <person name="Howarth C."/>
            <person name="Imamovic A."/>
            <person name="Larimer J."/>
            <person name="McCowen C."/>
            <person name="Montmayeur A."/>
            <person name="Murphy C."/>
            <person name="Neiman D."/>
            <person name="Pearson M."/>
            <person name="Priest M."/>
            <person name="Roberts A."/>
            <person name="Saif S."/>
            <person name="Shea T."/>
            <person name="Sisk P."/>
            <person name="Sykes S."/>
            <person name="Wortman J."/>
            <person name="Nusbaum C."/>
            <person name="Birren B."/>
        </authorList>
    </citation>
    <scope>NUCLEOTIDE SEQUENCE [LARGE SCALE GENOMIC DNA]</scope>
    <source>
        <strain evidence="1 2">ATCC 49717</strain>
    </source>
</reference>
<dbReference type="RefSeq" id="WP_006020348.1">
    <property type="nucleotide sequence ID" value="NZ_KB375282.1"/>
</dbReference>
<proteinExistence type="predicted"/>
<accession>K8PJF8</accession>